<evidence type="ECO:0000256" key="7">
    <source>
        <dbReference type="PIRSR" id="PIRSR618044-1"/>
    </source>
</evidence>
<feature type="compositionally biased region" description="Basic and acidic residues" evidence="10">
    <location>
        <begin position="378"/>
        <end position="390"/>
    </location>
</feature>
<feature type="chain" id="PRO_5038532534" evidence="11">
    <location>
        <begin position="24"/>
        <end position="413"/>
    </location>
</feature>
<dbReference type="AlphaFoldDB" id="A0A6M1LC69"/>
<evidence type="ECO:0000256" key="2">
    <source>
        <dbReference type="ARBA" id="ARBA00022729"/>
    </source>
</evidence>
<dbReference type="InterPro" id="IPR018044">
    <property type="entry name" value="Peptidase_S11"/>
</dbReference>
<evidence type="ECO:0000256" key="5">
    <source>
        <dbReference type="ARBA" id="ARBA00022984"/>
    </source>
</evidence>
<proteinExistence type="inferred from homology"/>
<keyword evidence="2 11" id="KW-0732">Signal</keyword>
<feature type="region of interest" description="Disordered" evidence="10">
    <location>
        <begin position="33"/>
        <end position="59"/>
    </location>
</feature>
<keyword evidence="13" id="KW-0121">Carboxypeptidase</keyword>
<reference evidence="13 14" key="1">
    <citation type="submission" date="2020-02" db="EMBL/GenBank/DDBJ databases">
        <title>Draft Genome Sequence of Verrucosispora sp. Strain CWR15, Isolated from Gulf of Mexico Sponge.</title>
        <authorList>
            <person name="Kennedy S.J."/>
            <person name="Cella E."/>
            <person name="Azarian T."/>
            <person name="Baker B.J."/>
            <person name="Shaw L.N."/>
        </authorList>
    </citation>
    <scope>NUCLEOTIDE SEQUENCE [LARGE SCALE GENOMIC DNA]</scope>
    <source>
        <strain evidence="13 14">CWR15</strain>
    </source>
</reference>
<keyword evidence="4" id="KW-0133">Cell shape</keyword>
<organism evidence="13 14">
    <name type="scientific">Verrucosispora sioxanthis</name>
    <dbReference type="NCBI Taxonomy" id="2499994"/>
    <lineage>
        <taxon>Bacteria</taxon>
        <taxon>Bacillati</taxon>
        <taxon>Actinomycetota</taxon>
        <taxon>Actinomycetes</taxon>
        <taxon>Micromonosporales</taxon>
        <taxon>Micromonosporaceae</taxon>
        <taxon>Micromonospora</taxon>
    </lineage>
</organism>
<evidence type="ECO:0000256" key="4">
    <source>
        <dbReference type="ARBA" id="ARBA00022960"/>
    </source>
</evidence>
<dbReference type="GO" id="GO:0008360">
    <property type="term" value="P:regulation of cell shape"/>
    <property type="evidence" value="ECO:0007669"/>
    <property type="project" value="UniProtKB-KW"/>
</dbReference>
<dbReference type="GO" id="GO:0009002">
    <property type="term" value="F:serine-type D-Ala-D-Ala carboxypeptidase activity"/>
    <property type="evidence" value="ECO:0007669"/>
    <property type="project" value="InterPro"/>
</dbReference>
<dbReference type="RefSeq" id="WP_164449790.1">
    <property type="nucleotide sequence ID" value="NZ_SAIY01000012.1"/>
</dbReference>
<evidence type="ECO:0000256" key="3">
    <source>
        <dbReference type="ARBA" id="ARBA00022801"/>
    </source>
</evidence>
<feature type="compositionally biased region" description="Low complexity" evidence="10">
    <location>
        <begin position="340"/>
        <end position="353"/>
    </location>
</feature>
<evidence type="ECO:0000259" key="12">
    <source>
        <dbReference type="Pfam" id="PF00768"/>
    </source>
</evidence>
<feature type="domain" description="Peptidase S11 D-alanyl-D-alanine carboxypeptidase A N-terminal" evidence="12">
    <location>
        <begin position="76"/>
        <end position="307"/>
    </location>
</feature>
<dbReference type="InterPro" id="IPR012338">
    <property type="entry name" value="Beta-lactam/transpept-like"/>
</dbReference>
<gene>
    <name evidence="13" type="ORF">ENC19_26455</name>
</gene>
<dbReference type="GO" id="GO:0009252">
    <property type="term" value="P:peptidoglycan biosynthetic process"/>
    <property type="evidence" value="ECO:0007669"/>
    <property type="project" value="UniProtKB-KW"/>
</dbReference>
<dbReference type="GO" id="GO:0071555">
    <property type="term" value="P:cell wall organization"/>
    <property type="evidence" value="ECO:0007669"/>
    <property type="project" value="UniProtKB-KW"/>
</dbReference>
<feature type="active site" description="Proton acceptor" evidence="7">
    <location>
        <position position="112"/>
    </location>
</feature>
<dbReference type="GO" id="GO:0006508">
    <property type="term" value="P:proteolysis"/>
    <property type="evidence" value="ECO:0007669"/>
    <property type="project" value="InterPro"/>
</dbReference>
<dbReference type="PANTHER" id="PTHR21581">
    <property type="entry name" value="D-ALANYL-D-ALANINE CARBOXYPEPTIDASE"/>
    <property type="match status" value="1"/>
</dbReference>
<evidence type="ECO:0000256" key="11">
    <source>
        <dbReference type="SAM" id="SignalP"/>
    </source>
</evidence>
<evidence type="ECO:0000256" key="9">
    <source>
        <dbReference type="RuleBase" id="RU004016"/>
    </source>
</evidence>
<comment type="caution">
    <text evidence="13">The sequence shown here is derived from an EMBL/GenBank/DDBJ whole genome shotgun (WGS) entry which is preliminary data.</text>
</comment>
<dbReference type="Pfam" id="PF00768">
    <property type="entry name" value="Peptidase_S11"/>
    <property type="match status" value="1"/>
</dbReference>
<evidence type="ECO:0000313" key="13">
    <source>
        <dbReference type="EMBL" id="NGM15923.1"/>
    </source>
</evidence>
<keyword evidence="3" id="KW-0378">Hydrolase</keyword>
<sequence>MRASALSVAVAAALLTTPLVPVADAQAAAPVRCPRPAPPAPGPTPAAAPSPDPVQRAIGGPRLATSGLVVPPGVPTPPKVAATSWLVADLDTGEVLGGCGPHEYATPASVQKLLLAATMLPRLDPTDVVTITAGDLDIEPGSSAVGLVAGGRYRVETLWLGLLLRSGNEVANALARLGGGADGMAGGVRAMNEQAKLLGAHQTHAATPSGLDGPGQFTSAYDLALITRACFGDARFRRYVATREATIPAQPRQRAKGFTIDNDNQLLYHYPGALGGKTGYTDLARHTYVGIAERNGRRLVVTLLGADVIDKRGWQQGAALLDWGFELPSAASVGVLVSPGSATASAPPAAVPRGRCRAARPARRPRRRRPWPVACGRPPDRPRRRVDASRRRSGGPPALAAPYRRDARRPAVR</sequence>
<dbReference type="PRINTS" id="PR00725">
    <property type="entry name" value="DADACBPTASE1"/>
</dbReference>
<feature type="compositionally biased region" description="Basic residues" evidence="10">
    <location>
        <begin position="354"/>
        <end position="370"/>
    </location>
</feature>
<keyword evidence="13" id="KW-0645">Protease</keyword>
<feature type="compositionally biased region" description="Basic and acidic residues" evidence="10">
    <location>
        <begin position="403"/>
        <end position="413"/>
    </location>
</feature>
<feature type="region of interest" description="Disordered" evidence="10">
    <location>
        <begin position="340"/>
        <end position="413"/>
    </location>
</feature>
<feature type="compositionally biased region" description="Pro residues" evidence="10">
    <location>
        <begin position="33"/>
        <end position="52"/>
    </location>
</feature>
<accession>A0A6M1LC69</accession>
<feature type="binding site" evidence="8">
    <location>
        <position position="277"/>
    </location>
    <ligand>
        <name>substrate</name>
    </ligand>
</feature>
<keyword evidence="5" id="KW-0573">Peptidoglycan synthesis</keyword>
<dbReference type="EMBL" id="SAIY01000012">
    <property type="protein sequence ID" value="NGM15923.1"/>
    <property type="molecule type" value="Genomic_DNA"/>
</dbReference>
<comment type="similarity">
    <text evidence="1 9">Belongs to the peptidase S11 family.</text>
</comment>
<dbReference type="Gene3D" id="3.40.710.10">
    <property type="entry name" value="DD-peptidase/beta-lactamase superfamily"/>
    <property type="match status" value="1"/>
</dbReference>
<evidence type="ECO:0000256" key="6">
    <source>
        <dbReference type="ARBA" id="ARBA00023316"/>
    </source>
</evidence>
<evidence type="ECO:0000256" key="8">
    <source>
        <dbReference type="PIRSR" id="PIRSR618044-2"/>
    </source>
</evidence>
<feature type="active site" description="Acyl-ester intermediate" evidence="7">
    <location>
        <position position="109"/>
    </location>
</feature>
<name>A0A6M1LC69_9ACTN</name>
<evidence type="ECO:0000256" key="10">
    <source>
        <dbReference type="SAM" id="MobiDB-lite"/>
    </source>
</evidence>
<dbReference type="PANTHER" id="PTHR21581:SF33">
    <property type="entry name" value="D-ALANYL-D-ALANINE CARBOXYPEPTIDASE DACB"/>
    <property type="match status" value="1"/>
</dbReference>
<protein>
    <submittedName>
        <fullName evidence="13">D-alanyl-D-alanine carboxypeptidase</fullName>
    </submittedName>
</protein>
<dbReference type="Proteomes" id="UP000478148">
    <property type="component" value="Unassembled WGS sequence"/>
</dbReference>
<feature type="signal peptide" evidence="11">
    <location>
        <begin position="1"/>
        <end position="23"/>
    </location>
</feature>
<keyword evidence="6" id="KW-0961">Cell wall biogenesis/degradation</keyword>
<evidence type="ECO:0000313" key="14">
    <source>
        <dbReference type="Proteomes" id="UP000478148"/>
    </source>
</evidence>
<keyword evidence="14" id="KW-1185">Reference proteome</keyword>
<evidence type="ECO:0000256" key="1">
    <source>
        <dbReference type="ARBA" id="ARBA00007164"/>
    </source>
</evidence>
<feature type="active site" evidence="7">
    <location>
        <position position="166"/>
    </location>
</feature>
<dbReference type="InterPro" id="IPR001967">
    <property type="entry name" value="Peptidase_S11_N"/>
</dbReference>
<dbReference type="SUPFAM" id="SSF56601">
    <property type="entry name" value="beta-lactamase/transpeptidase-like"/>
    <property type="match status" value="1"/>
</dbReference>